<dbReference type="Proteomes" id="UP000596661">
    <property type="component" value="Chromosome 3"/>
</dbReference>
<keyword evidence="1" id="KW-0812">Transmembrane</keyword>
<keyword evidence="1" id="KW-1133">Transmembrane helix</keyword>
<dbReference type="EMBL" id="UZAU01000246">
    <property type="status" value="NOT_ANNOTATED_CDS"/>
    <property type="molecule type" value="Genomic_DNA"/>
</dbReference>
<dbReference type="AlphaFoldDB" id="A0A803QX04"/>
<feature type="transmembrane region" description="Helical" evidence="1">
    <location>
        <begin position="48"/>
        <end position="70"/>
    </location>
</feature>
<dbReference type="EnsemblPlants" id="novel_model_2434_5bd9a17a">
    <property type="protein sequence ID" value="cds.novel_model_2434_5bd9a17a"/>
    <property type="gene ID" value="novel_gene_1300_5bd9a17a"/>
</dbReference>
<proteinExistence type="predicted"/>
<accession>A0A803QX04</accession>
<evidence type="ECO:0000313" key="3">
    <source>
        <dbReference type="Proteomes" id="UP000596661"/>
    </source>
</evidence>
<protein>
    <submittedName>
        <fullName evidence="2">Uncharacterized protein</fullName>
    </submittedName>
</protein>
<organism evidence="2 3">
    <name type="scientific">Cannabis sativa</name>
    <name type="common">Hemp</name>
    <name type="synonym">Marijuana</name>
    <dbReference type="NCBI Taxonomy" id="3483"/>
    <lineage>
        <taxon>Eukaryota</taxon>
        <taxon>Viridiplantae</taxon>
        <taxon>Streptophyta</taxon>
        <taxon>Embryophyta</taxon>
        <taxon>Tracheophyta</taxon>
        <taxon>Spermatophyta</taxon>
        <taxon>Magnoliopsida</taxon>
        <taxon>eudicotyledons</taxon>
        <taxon>Gunneridae</taxon>
        <taxon>Pentapetalae</taxon>
        <taxon>rosids</taxon>
        <taxon>fabids</taxon>
        <taxon>Rosales</taxon>
        <taxon>Cannabaceae</taxon>
        <taxon>Cannabis</taxon>
    </lineage>
</organism>
<reference evidence="2" key="1">
    <citation type="submission" date="2018-11" db="EMBL/GenBank/DDBJ databases">
        <authorList>
            <person name="Grassa J C."/>
        </authorList>
    </citation>
    <scope>NUCLEOTIDE SEQUENCE [LARGE SCALE GENOMIC DNA]</scope>
</reference>
<name>A0A803QX04_CANSA</name>
<dbReference type="Gramene" id="novel_model_2434_5bd9a17a">
    <property type="protein sequence ID" value="cds.novel_model_2434_5bd9a17a"/>
    <property type="gene ID" value="novel_gene_1300_5bd9a17a"/>
</dbReference>
<sequence length="86" mass="9730">MYVCSTNNVEISLSTFLGKKLMLVLMFEPSLDHCRSSFPVDFAKINSCIFLVLVSFWLFCGFETSAYFYLHGSLCTAEGLVHVVFL</sequence>
<evidence type="ECO:0000256" key="1">
    <source>
        <dbReference type="SAM" id="Phobius"/>
    </source>
</evidence>
<keyword evidence="3" id="KW-1185">Reference proteome</keyword>
<reference evidence="2" key="2">
    <citation type="submission" date="2021-03" db="UniProtKB">
        <authorList>
            <consortium name="EnsemblPlants"/>
        </authorList>
    </citation>
    <scope>IDENTIFICATION</scope>
</reference>
<evidence type="ECO:0000313" key="2">
    <source>
        <dbReference type="EnsemblPlants" id="cds.novel_model_2434_5bd9a17a"/>
    </source>
</evidence>
<keyword evidence="1" id="KW-0472">Membrane</keyword>